<dbReference type="CTD" id="8228"/>
<dbReference type="SUPFAM" id="SSF52151">
    <property type="entry name" value="FabD/lysophospholipase-like"/>
    <property type="match status" value="1"/>
</dbReference>
<evidence type="ECO:0000313" key="5">
    <source>
        <dbReference type="RefSeq" id="XP_034291669.1"/>
    </source>
</evidence>
<feature type="active site" description="Proton acceptor" evidence="2">
    <location>
        <position position="308"/>
    </location>
</feature>
<dbReference type="GO" id="GO:0004806">
    <property type="term" value="F:triacylglycerol lipase activity"/>
    <property type="evidence" value="ECO:0007669"/>
    <property type="project" value="InterPro"/>
</dbReference>
<dbReference type="PROSITE" id="PS51635">
    <property type="entry name" value="PNPLA"/>
    <property type="match status" value="1"/>
</dbReference>
<gene>
    <name evidence="5 6" type="primary">PNPLA4</name>
</gene>
<keyword evidence="2" id="KW-0378">Hydrolase</keyword>
<name>A0A6P9D936_PANGU</name>
<dbReference type="PANTHER" id="PTHR12406:SF7">
    <property type="entry name" value="PATATIN-LIKE PHOSPHOLIPASE DOMAIN-CONTAINING PROTEIN 4"/>
    <property type="match status" value="1"/>
</dbReference>
<dbReference type="GO" id="GO:0005811">
    <property type="term" value="C:lipid droplet"/>
    <property type="evidence" value="ECO:0007669"/>
    <property type="project" value="TreeGrafter"/>
</dbReference>
<dbReference type="InterPro" id="IPR016035">
    <property type="entry name" value="Acyl_Trfase/lysoPLipase"/>
</dbReference>
<feature type="domain" description="PNPLA" evidence="3">
    <location>
        <begin position="151"/>
        <end position="321"/>
    </location>
</feature>
<proteinExistence type="predicted"/>
<feature type="active site" description="Nucleophile" evidence="2">
    <location>
        <position position="188"/>
    </location>
</feature>
<dbReference type="InterPro" id="IPR002641">
    <property type="entry name" value="PNPLA_dom"/>
</dbReference>
<dbReference type="OrthoDB" id="197155at2759"/>
<reference evidence="5" key="1">
    <citation type="submission" date="2025-04" db="UniProtKB">
        <authorList>
            <consortium name="RefSeq"/>
        </authorList>
    </citation>
    <scope>IDENTIFICATION</scope>
    <source>
        <tissue evidence="5 6">Blood</tissue>
    </source>
</reference>
<protein>
    <submittedName>
        <fullName evidence="5 6">Patatin-like phospholipase domain-containing protein 4 isoform X1</fullName>
    </submittedName>
</protein>
<dbReference type="OMA" id="QRDAMRF"/>
<dbReference type="Proteomes" id="UP001652622">
    <property type="component" value="Unplaced"/>
</dbReference>
<dbReference type="GO" id="GO:0019433">
    <property type="term" value="P:triglyceride catabolic process"/>
    <property type="evidence" value="ECO:0007669"/>
    <property type="project" value="TreeGrafter"/>
</dbReference>
<sequence>MSLKYVSDYTVIKNKKSTHLQTGSCLEVKCGYIATSPSQQDKLYKLDSFKGMWATKRIYRSLRQRLQLKQDGLHNSLCRPKSFDKSDQCYVLQAFHLLPTYSASSHNTWFITDMKNNLNVTEGNKVNKNSSKSLDGGRHLEMEAKMKHLNLSFAASGFLGIYHLGAASAFCRHGKKLLKVVKAFAGASSGALTATVLLTVPESIEKCTNITYQLAEDTRRLYFGALTPGYDLMTKLRGYIDSILPPNAHEIAENRLFISVTSTKNGKNYLLSHFASREDLVKALLASSFIPLYAGINAVDYKGQKWIDGGLTNGLPILPKGRTVTVSPFCGRLDICPENKGLVDIYAKVAKQDIMLSIGNFIRLHQALFPPSQEKMELLYQDGYDDTIQFLLKENWFE</sequence>
<evidence type="ECO:0000313" key="6">
    <source>
        <dbReference type="RefSeq" id="XP_060542652.1"/>
    </source>
</evidence>
<dbReference type="GO" id="GO:0050253">
    <property type="term" value="F:retinyl-palmitate esterase activity"/>
    <property type="evidence" value="ECO:0007669"/>
    <property type="project" value="InterPro"/>
</dbReference>
<dbReference type="InParanoid" id="A0A6P9D936"/>
<keyword evidence="1 2" id="KW-0443">Lipid metabolism</keyword>
<dbReference type="KEGG" id="pgut:117676361"/>
<keyword evidence="2" id="KW-0442">Lipid degradation</keyword>
<feature type="short sequence motif" description="DGA/G" evidence="2">
    <location>
        <begin position="308"/>
        <end position="310"/>
    </location>
</feature>
<organism evidence="4 5">
    <name type="scientific">Pantherophis guttatus</name>
    <name type="common">Corn snake</name>
    <name type="synonym">Elaphe guttata</name>
    <dbReference type="NCBI Taxonomy" id="94885"/>
    <lineage>
        <taxon>Eukaryota</taxon>
        <taxon>Metazoa</taxon>
        <taxon>Chordata</taxon>
        <taxon>Craniata</taxon>
        <taxon>Vertebrata</taxon>
        <taxon>Euteleostomi</taxon>
        <taxon>Lepidosauria</taxon>
        <taxon>Squamata</taxon>
        <taxon>Bifurcata</taxon>
        <taxon>Unidentata</taxon>
        <taxon>Episquamata</taxon>
        <taxon>Toxicofera</taxon>
        <taxon>Serpentes</taxon>
        <taxon>Colubroidea</taxon>
        <taxon>Colubridae</taxon>
        <taxon>Colubrinae</taxon>
        <taxon>Pantherophis</taxon>
    </lineage>
</organism>
<dbReference type="PANTHER" id="PTHR12406">
    <property type="entry name" value="CALCIUM-INDEPENDENT PHOSPHOLIPASE A2 IPLA2 -RELATED"/>
    <property type="match status" value="1"/>
</dbReference>
<dbReference type="GeneID" id="117676361"/>
<dbReference type="AlphaFoldDB" id="A0A6P9D936"/>
<keyword evidence="4" id="KW-1185">Reference proteome</keyword>
<dbReference type="GO" id="GO:0005737">
    <property type="term" value="C:cytoplasm"/>
    <property type="evidence" value="ECO:0007669"/>
    <property type="project" value="TreeGrafter"/>
</dbReference>
<evidence type="ECO:0000256" key="1">
    <source>
        <dbReference type="ARBA" id="ARBA00023098"/>
    </source>
</evidence>
<comment type="caution">
    <text evidence="2">Lacks conserved residue(s) required for the propagation of feature annotation.</text>
</comment>
<dbReference type="InterPro" id="IPR033562">
    <property type="entry name" value="PLPL"/>
</dbReference>
<feature type="short sequence motif" description="GXSXG" evidence="2">
    <location>
        <begin position="186"/>
        <end position="190"/>
    </location>
</feature>
<dbReference type="InterPro" id="IPR033902">
    <property type="entry name" value="PNPLA4"/>
</dbReference>
<dbReference type="RefSeq" id="XP_060542652.1">
    <property type="nucleotide sequence ID" value="XM_060686669.1"/>
</dbReference>
<evidence type="ECO:0000259" key="3">
    <source>
        <dbReference type="PROSITE" id="PS51635"/>
    </source>
</evidence>
<dbReference type="FunCoup" id="A0A6P9D936">
    <property type="interactions" value="6"/>
</dbReference>
<evidence type="ECO:0000313" key="4">
    <source>
        <dbReference type="Proteomes" id="UP001652622"/>
    </source>
</evidence>
<dbReference type="GO" id="GO:0055088">
    <property type="term" value="P:lipid homeostasis"/>
    <property type="evidence" value="ECO:0007669"/>
    <property type="project" value="TreeGrafter"/>
</dbReference>
<dbReference type="Pfam" id="PF01734">
    <property type="entry name" value="Patatin"/>
    <property type="match status" value="1"/>
</dbReference>
<accession>A0A6P9D936</accession>
<dbReference type="RefSeq" id="XP_034291669.1">
    <property type="nucleotide sequence ID" value="XM_034435778.1"/>
</dbReference>
<dbReference type="Gene3D" id="3.40.1090.10">
    <property type="entry name" value="Cytosolic phospholipase A2 catalytic domain"/>
    <property type="match status" value="1"/>
</dbReference>
<evidence type="ECO:0000256" key="2">
    <source>
        <dbReference type="PROSITE-ProRule" id="PRU01161"/>
    </source>
</evidence>
<dbReference type="GO" id="GO:0016020">
    <property type="term" value="C:membrane"/>
    <property type="evidence" value="ECO:0007669"/>
    <property type="project" value="TreeGrafter"/>
</dbReference>
<dbReference type="CDD" id="cd07222">
    <property type="entry name" value="Pat_PNPLA4"/>
    <property type="match status" value="1"/>
</dbReference>